<dbReference type="OrthoDB" id="9860901at2"/>
<dbReference type="AlphaFoldDB" id="A0A511N203"/>
<dbReference type="Proteomes" id="UP000321306">
    <property type="component" value="Unassembled WGS sequence"/>
</dbReference>
<accession>A0A511N203</accession>
<evidence type="ECO:0000313" key="1">
    <source>
        <dbReference type="EMBL" id="GEM46869.1"/>
    </source>
</evidence>
<dbReference type="EMBL" id="BJXB01000010">
    <property type="protein sequence ID" value="GEM46869.1"/>
    <property type="molecule type" value="Genomic_DNA"/>
</dbReference>
<gene>
    <name evidence="1" type="ORF">DC3_25040</name>
</gene>
<organism evidence="1 2">
    <name type="scientific">Deinococcus cellulosilyticus (strain DSM 18568 / NBRC 106333 / KACC 11606 / 5516J-15)</name>
    <dbReference type="NCBI Taxonomy" id="1223518"/>
    <lineage>
        <taxon>Bacteria</taxon>
        <taxon>Thermotogati</taxon>
        <taxon>Deinococcota</taxon>
        <taxon>Deinococci</taxon>
        <taxon>Deinococcales</taxon>
        <taxon>Deinococcaceae</taxon>
        <taxon>Deinococcus</taxon>
    </lineage>
</organism>
<protein>
    <submittedName>
        <fullName evidence="1">Uncharacterized protein</fullName>
    </submittedName>
</protein>
<proteinExistence type="predicted"/>
<keyword evidence="2" id="KW-1185">Reference proteome</keyword>
<comment type="caution">
    <text evidence="1">The sequence shown here is derived from an EMBL/GenBank/DDBJ whole genome shotgun (WGS) entry which is preliminary data.</text>
</comment>
<reference evidence="1 2" key="1">
    <citation type="submission" date="2019-07" db="EMBL/GenBank/DDBJ databases">
        <title>Whole genome shotgun sequence of Deinococcus cellulosilyticus NBRC 106333.</title>
        <authorList>
            <person name="Hosoyama A."/>
            <person name="Uohara A."/>
            <person name="Ohji S."/>
            <person name="Ichikawa N."/>
        </authorList>
    </citation>
    <scope>NUCLEOTIDE SEQUENCE [LARGE SCALE GENOMIC DNA]</scope>
    <source>
        <strain evidence="1 2">NBRC 106333</strain>
    </source>
</reference>
<evidence type="ECO:0000313" key="2">
    <source>
        <dbReference type="Proteomes" id="UP000321306"/>
    </source>
</evidence>
<dbReference type="RefSeq" id="WP_146884670.1">
    <property type="nucleotide sequence ID" value="NZ_BJXB01000010.1"/>
</dbReference>
<sequence length="93" mass="11048">MKFHVNIQTRQVVVNETIEGENEEQIWRQARKEIEQRSPFLVRSAIKLMGDRSIWERITEYVNEKNGLQEPVPTNAREFIEMGVRSGYITRLE</sequence>
<name>A0A511N203_DEIC1</name>